<feature type="transmembrane region" description="Helical" evidence="2">
    <location>
        <begin position="129"/>
        <end position="151"/>
    </location>
</feature>
<gene>
    <name evidence="3" type="ORF">CB0940_11068</name>
</gene>
<dbReference type="InterPro" id="IPR021514">
    <property type="entry name" value="DUF3176"/>
</dbReference>
<evidence type="ECO:0000313" key="3">
    <source>
        <dbReference type="EMBL" id="PIA90470.1"/>
    </source>
</evidence>
<comment type="caution">
    <text evidence="3">The sequence shown here is derived from an EMBL/GenBank/DDBJ whole genome shotgun (WGS) entry which is preliminary data.</text>
</comment>
<reference evidence="3 4" key="1">
    <citation type="submission" date="2015-10" db="EMBL/GenBank/DDBJ databases">
        <title>The cercosporin biosynthetic gene cluster was horizontally transferred to several fungal lineages and shown to be expanded in Cercospora beticola based on microsynteny with recipient genomes.</title>
        <authorList>
            <person name="De Jonge R."/>
            <person name="Ebert M.K."/>
            <person name="Suttle J.C."/>
            <person name="Jurick Ii W.M."/>
            <person name="Secor G.A."/>
            <person name="Thomma B.P."/>
            <person name="Van De Peer Y."/>
            <person name="Bolton M.D."/>
        </authorList>
    </citation>
    <scope>NUCLEOTIDE SEQUENCE [LARGE SCALE GENOMIC DNA]</scope>
    <source>
        <strain evidence="3 4">09-40</strain>
    </source>
</reference>
<dbReference type="Proteomes" id="UP000230605">
    <property type="component" value="Chromosome 9"/>
</dbReference>
<feature type="compositionally biased region" description="Polar residues" evidence="1">
    <location>
        <begin position="48"/>
        <end position="72"/>
    </location>
</feature>
<dbReference type="PANTHER" id="PTHR37576">
    <property type="entry name" value="DEFECT AT LOW TEMPERATURE PROTEIN 1"/>
    <property type="match status" value="1"/>
</dbReference>
<dbReference type="OrthoDB" id="5357734at2759"/>
<keyword evidence="2" id="KW-1133">Transmembrane helix</keyword>
<accession>A0A2G5HD49</accession>
<keyword evidence="2" id="KW-0812">Transmembrane</keyword>
<organism evidence="3 4">
    <name type="scientific">Cercospora beticola</name>
    <name type="common">Sugarbeet leaf spot fungus</name>
    <dbReference type="NCBI Taxonomy" id="122368"/>
    <lineage>
        <taxon>Eukaryota</taxon>
        <taxon>Fungi</taxon>
        <taxon>Dikarya</taxon>
        <taxon>Ascomycota</taxon>
        <taxon>Pezizomycotina</taxon>
        <taxon>Dothideomycetes</taxon>
        <taxon>Dothideomycetidae</taxon>
        <taxon>Mycosphaerellales</taxon>
        <taxon>Mycosphaerellaceae</taxon>
        <taxon>Cercospora</taxon>
    </lineage>
</organism>
<dbReference type="PANTHER" id="PTHR37576:SF2">
    <property type="entry name" value="DEFECT AT LOW TEMPERATURE PROTEIN 1"/>
    <property type="match status" value="1"/>
</dbReference>
<dbReference type="Pfam" id="PF11374">
    <property type="entry name" value="DUF3176"/>
    <property type="match status" value="1"/>
</dbReference>
<dbReference type="EMBL" id="LKMD01000107">
    <property type="protein sequence ID" value="PIA90470.1"/>
    <property type="molecule type" value="Genomic_DNA"/>
</dbReference>
<name>A0A2G5HD49_CERBT</name>
<feature type="transmembrane region" description="Helical" evidence="2">
    <location>
        <begin position="172"/>
        <end position="196"/>
    </location>
</feature>
<evidence type="ECO:0000256" key="1">
    <source>
        <dbReference type="SAM" id="MobiDB-lite"/>
    </source>
</evidence>
<proteinExistence type="predicted"/>
<feature type="transmembrane region" description="Helical" evidence="2">
    <location>
        <begin position="513"/>
        <end position="538"/>
    </location>
</feature>
<feature type="transmembrane region" description="Helical" evidence="2">
    <location>
        <begin position="88"/>
        <end position="109"/>
    </location>
</feature>
<keyword evidence="2" id="KW-0472">Membrane</keyword>
<feature type="region of interest" description="Disordered" evidence="1">
    <location>
        <begin position="29"/>
        <end position="72"/>
    </location>
</feature>
<protein>
    <submittedName>
        <fullName evidence="3">Uncharacterized protein</fullName>
    </submittedName>
</protein>
<dbReference type="AlphaFoldDB" id="A0A2G5HD49"/>
<evidence type="ECO:0000256" key="2">
    <source>
        <dbReference type="SAM" id="Phobius"/>
    </source>
</evidence>
<evidence type="ECO:0000313" key="4">
    <source>
        <dbReference type="Proteomes" id="UP000230605"/>
    </source>
</evidence>
<sequence length="648" mass="70236">MIIPTSKTTASSSPYSSWEGYSKMPPAASSASNLVADDHNNNNHHTHLSSTGDSNFSRQQHSPNGTGEKTMPSNIYPWQPGFARRIPWAGISCLFGVFCAGVVEIAILIASNGKPITSWKYPPSLYLSMAYTIGNILLAAGFSQGLTIYWWRQALKEGTQLGDLHRIWDHGMSPVAALFAGRHFNYISFAALFLAITPINGPLLQRASSITTERKQFLSEEVNARIPAVTSLQNPTGWTSGRSYGVTTLDAKFTPVVYDWNTGANIMANGTGCASDGICNGQLEAAGLAISCNASTADFDISSFDSDGQMRNASFEGIDLFQLTLSWSARTEASNMTLDVQWKPGNECQKGKLEVRNCTIGAATVRYPVTIDGNKSTIALQQASKHTDDTILSLTDLPAENMYGIPSPFGGFAYALSSKFNSKTHISFSGAAGYTMVSDGSLAAQFMDMSSVKDYTQGICNTKFSDPTPYIFQQARDLMFRTALSQGNATTMQNLQNPTELRTVTVYHSHYEYLAGAIALTFLAMALVMATFNGFWLLGRNVTMSPIETAKAFNAPLLAHEHPNAEVQELVKGAGAKPVRYGEVMTQVDEERMRDDGNSMYKGVEANNRSTENIIELRNFVYGFEDPSRVQPLSGKRRGGGGGGGGLS</sequence>